<dbReference type="PANTHER" id="PTHR19282">
    <property type="entry name" value="TETRASPANIN"/>
    <property type="match status" value="1"/>
</dbReference>
<name>H2XRG0_CIOIN</name>
<dbReference type="PRINTS" id="PR00259">
    <property type="entry name" value="TMFOUR"/>
</dbReference>
<evidence type="ECO:0000256" key="13">
    <source>
        <dbReference type="ARBA" id="ARBA00022753"/>
    </source>
</evidence>
<feature type="transmembrane region" description="Helical" evidence="23">
    <location>
        <begin position="53"/>
        <end position="78"/>
    </location>
</feature>
<keyword evidence="18" id="KW-0325">Glycoprotein</keyword>
<dbReference type="GO" id="GO:0031902">
    <property type="term" value="C:late endosome membrane"/>
    <property type="evidence" value="ECO:0007669"/>
    <property type="project" value="UniProtKB-SubCell"/>
</dbReference>
<evidence type="ECO:0000256" key="16">
    <source>
        <dbReference type="ARBA" id="ARBA00023136"/>
    </source>
</evidence>
<dbReference type="FunFam" id="1.10.1450.10:FF:000019">
    <property type="entry name" value="Tetraspanin"/>
    <property type="match status" value="1"/>
</dbReference>
<dbReference type="FunCoup" id="H2XRG0">
    <property type="interactions" value="4"/>
</dbReference>
<sequence length="256" mass="27973">RHGNSGGMCDLSCLRGVLIAFNFLFIIGGCGALAIGIWTVISKMKYAALLGSIYYNLITYLLIGAGVLVLITGVLGCMGAVRKNSGMLTCYFALLVTIFLCECVAGILAFVYYQSLHDELVSELKSNLNKNYNQTGQESFSMAVDDMQQDFQCCGVSAYSDWSGSKFITTNQDGLKTPESCCKSPSPGCSVRDHPSNIYRVLGSDSMGCLTRLEQYIKDHLFILAITGTAVACLEILVMIFTCCLRSRIREEEDEP</sequence>
<dbReference type="GO" id="GO:0030154">
    <property type="term" value="P:cell differentiation"/>
    <property type="evidence" value="ECO:0007669"/>
    <property type="project" value="UniProtKB-ARBA"/>
</dbReference>
<dbReference type="HOGENOM" id="CLU_055524_5_0_1"/>
<feature type="transmembrane region" description="Helical" evidence="23">
    <location>
        <begin position="221"/>
        <end position="245"/>
    </location>
</feature>
<reference evidence="24" key="2">
    <citation type="journal article" date="2008" name="Genome Biol.">
        <title>Improved genome assembly and evidence-based global gene model set for the chordate Ciona intestinalis: new insight into intron and operon populations.</title>
        <authorList>
            <person name="Satou Y."/>
            <person name="Mineta K."/>
            <person name="Ogasawara M."/>
            <person name="Sasakura Y."/>
            <person name="Shoguchi E."/>
            <person name="Ueno K."/>
            <person name="Yamada L."/>
            <person name="Matsumoto J."/>
            <person name="Wasserscheid J."/>
            <person name="Dewar K."/>
            <person name="Wiley G.B."/>
            <person name="Macmil S.L."/>
            <person name="Roe B.A."/>
            <person name="Zeller R.W."/>
            <person name="Hastings K.E."/>
            <person name="Lemaire P."/>
            <person name="Lindquist E."/>
            <person name="Endo T."/>
            <person name="Hotta K."/>
            <person name="Inaba K."/>
        </authorList>
    </citation>
    <scope>NUCLEOTIDE SEQUENCE [LARGE SCALE GENOMIC DNA]</scope>
    <source>
        <strain evidence="24">wild type</strain>
    </source>
</reference>
<dbReference type="GO" id="GO:0009986">
    <property type="term" value="C:cell surface"/>
    <property type="evidence" value="ECO:0007669"/>
    <property type="project" value="UniProtKB-SubCell"/>
</dbReference>
<evidence type="ECO:0000313" key="25">
    <source>
        <dbReference type="Proteomes" id="UP000008144"/>
    </source>
</evidence>
<dbReference type="OMA" id="DSCCKTR"/>
<dbReference type="CDD" id="cd03155">
    <property type="entry name" value="CD151_like_LEL"/>
    <property type="match status" value="1"/>
</dbReference>
<evidence type="ECO:0000256" key="22">
    <source>
        <dbReference type="ARBA" id="ARBA00046382"/>
    </source>
</evidence>
<organism evidence="24 25">
    <name type="scientific">Ciona intestinalis</name>
    <name type="common">Transparent sea squirt</name>
    <name type="synonym">Ascidia intestinalis</name>
    <dbReference type="NCBI Taxonomy" id="7719"/>
    <lineage>
        <taxon>Eukaryota</taxon>
        <taxon>Metazoa</taxon>
        <taxon>Chordata</taxon>
        <taxon>Tunicata</taxon>
        <taxon>Ascidiacea</taxon>
        <taxon>Phlebobranchia</taxon>
        <taxon>Cionidae</taxon>
        <taxon>Ciona</taxon>
    </lineage>
</organism>
<protein>
    <recommendedName>
        <fullName evidence="23">Tetraspanin</fullName>
    </recommendedName>
</protein>
<evidence type="ECO:0000256" key="15">
    <source>
        <dbReference type="ARBA" id="ARBA00022989"/>
    </source>
</evidence>
<evidence type="ECO:0000256" key="1">
    <source>
        <dbReference type="ARBA" id="ARBA00004107"/>
    </source>
</evidence>
<dbReference type="STRING" id="7719.ENSCINP00000032244"/>
<dbReference type="SUPFAM" id="SSF48652">
    <property type="entry name" value="Tetraspanin"/>
    <property type="match status" value="1"/>
</dbReference>
<dbReference type="EMBL" id="EAAA01000753">
    <property type="status" value="NOT_ANNOTATED_CDS"/>
    <property type="molecule type" value="Genomic_DNA"/>
</dbReference>
<dbReference type="Ensembl" id="ENSCINT00000036865.1">
    <property type="protein sequence ID" value="ENSCINP00000032244.1"/>
    <property type="gene ID" value="ENSCING00000018216.1"/>
</dbReference>
<dbReference type="GO" id="GO:0005886">
    <property type="term" value="C:plasma membrane"/>
    <property type="evidence" value="ECO:0000318"/>
    <property type="project" value="GO_Central"/>
</dbReference>
<reference evidence="25" key="1">
    <citation type="journal article" date="2002" name="Science">
        <title>The draft genome of Ciona intestinalis: insights into chordate and vertebrate origins.</title>
        <authorList>
            <person name="Dehal P."/>
            <person name="Satou Y."/>
            <person name="Campbell R.K."/>
            <person name="Chapman J."/>
            <person name="Degnan B."/>
            <person name="De Tomaso A."/>
            <person name="Davidson B."/>
            <person name="Di Gregorio A."/>
            <person name="Gelpke M."/>
            <person name="Goodstein D.M."/>
            <person name="Harafuji N."/>
            <person name="Hastings K.E."/>
            <person name="Ho I."/>
            <person name="Hotta K."/>
            <person name="Huang W."/>
            <person name="Kawashima T."/>
            <person name="Lemaire P."/>
            <person name="Martinez D."/>
            <person name="Meinertzhagen I.A."/>
            <person name="Necula S."/>
            <person name="Nonaka M."/>
            <person name="Putnam N."/>
            <person name="Rash S."/>
            <person name="Saiga H."/>
            <person name="Satake M."/>
            <person name="Terry A."/>
            <person name="Yamada L."/>
            <person name="Wang H.G."/>
            <person name="Awazu S."/>
            <person name="Azumi K."/>
            <person name="Boore J."/>
            <person name="Branno M."/>
            <person name="Chin-Bow S."/>
            <person name="DeSantis R."/>
            <person name="Doyle S."/>
            <person name="Francino P."/>
            <person name="Keys D.N."/>
            <person name="Haga S."/>
            <person name="Hayashi H."/>
            <person name="Hino K."/>
            <person name="Imai K.S."/>
            <person name="Inaba K."/>
            <person name="Kano S."/>
            <person name="Kobayashi K."/>
            <person name="Kobayashi M."/>
            <person name="Lee B.I."/>
            <person name="Makabe K.W."/>
            <person name="Manohar C."/>
            <person name="Matassi G."/>
            <person name="Medina M."/>
            <person name="Mochizuki Y."/>
            <person name="Mount S."/>
            <person name="Morishita T."/>
            <person name="Miura S."/>
            <person name="Nakayama A."/>
            <person name="Nishizaka S."/>
            <person name="Nomoto H."/>
            <person name="Ohta F."/>
            <person name="Oishi K."/>
            <person name="Rigoutsos I."/>
            <person name="Sano M."/>
            <person name="Sasaki A."/>
            <person name="Sasakura Y."/>
            <person name="Shoguchi E."/>
            <person name="Shin-i T."/>
            <person name="Spagnuolo A."/>
            <person name="Stainier D."/>
            <person name="Suzuki M.M."/>
            <person name="Tassy O."/>
            <person name="Takatori N."/>
            <person name="Tokuoka M."/>
            <person name="Yagi K."/>
            <person name="Yoshizaki F."/>
            <person name="Wada S."/>
            <person name="Zhang C."/>
            <person name="Hyatt P.D."/>
            <person name="Larimer F."/>
            <person name="Detter C."/>
            <person name="Doggett N."/>
            <person name="Glavina T."/>
            <person name="Hawkins T."/>
            <person name="Richardson P."/>
            <person name="Lucas S."/>
            <person name="Kohara Y."/>
            <person name="Levine M."/>
            <person name="Satoh N."/>
            <person name="Rokhsar D.S."/>
        </authorList>
    </citation>
    <scope>NUCLEOTIDE SEQUENCE [LARGE SCALE GENOMIC DNA]</scope>
</reference>
<comment type="subcellular location">
    <subcellularLocation>
        <location evidence="7">Cell membrane</location>
        <topology evidence="7">Multi-pass membrane protein</topology>
    </subcellularLocation>
    <subcellularLocation>
        <location evidence="4">Cell surface</location>
    </subcellularLocation>
    <subcellularLocation>
        <location evidence="5">Endosome</location>
        <location evidence="5">Multivesicular body</location>
    </subcellularLocation>
    <subcellularLocation>
        <location evidence="1">Late endosome membrane</location>
        <topology evidence="1">Multi-pass membrane protein</topology>
    </subcellularLocation>
    <subcellularLocation>
        <location evidence="2">Lysosome membrane</location>
        <topology evidence="2">Multi-pass membrane protein</topology>
    </subcellularLocation>
    <subcellularLocation>
        <location evidence="3">Melanosome</location>
    </subcellularLocation>
    <subcellularLocation>
        <location evidence="23">Membrane</location>
        <topology evidence="23">Multi-pass membrane protein</topology>
    </subcellularLocation>
    <subcellularLocation>
        <location evidence="6">Secreted</location>
    </subcellularLocation>
</comment>
<keyword evidence="12 23" id="KW-0812">Transmembrane</keyword>
<comment type="function">
    <text evidence="21">Functions as a cell surface receptor for TIMP1 and plays a role in the activation of cellular signaling cascades. Plays a role in the activation of ITGB1 and integrin signaling, leading to the activation of AKT, FAK/PTK2 and MAP kinases. Promotes cell survival, reorganization of the actin cytoskeleton, cell adhesion, spreading and migration, via its role in the activation of AKT and FAK/PTK2. Plays a role in VEGFA signaling via its role in regulating the internalization of KDR/VEGFR2. Plays a role in intracellular vesicular transport processes, and is required for normal trafficking of the PMEL luminal domain that is essential for the development and maturation of melanocytes. Plays a role in the adhesion of leukocytes onto endothelial cells via its role in the regulation of SELP trafficking. May play a role in mast cell degranulation in response to Ms4a2/FceRI stimulation, but not in mast cell degranulation in response to other stimuli.</text>
</comment>
<dbReference type="InterPro" id="IPR000301">
    <property type="entry name" value="Tetraspanin_animals"/>
</dbReference>
<evidence type="ECO:0000256" key="7">
    <source>
        <dbReference type="ARBA" id="ARBA00004651"/>
    </source>
</evidence>
<evidence type="ECO:0000256" key="3">
    <source>
        <dbReference type="ARBA" id="ARBA00004223"/>
    </source>
</evidence>
<keyword evidence="10" id="KW-1003">Cell membrane</keyword>
<evidence type="ECO:0000256" key="19">
    <source>
        <dbReference type="ARBA" id="ARBA00023228"/>
    </source>
</evidence>
<evidence type="ECO:0000256" key="12">
    <source>
        <dbReference type="ARBA" id="ARBA00022692"/>
    </source>
</evidence>
<dbReference type="Gene3D" id="1.10.1450.10">
    <property type="entry name" value="Tetraspanin"/>
    <property type="match status" value="1"/>
</dbReference>
<dbReference type="InterPro" id="IPR008952">
    <property type="entry name" value="Tetraspanin_EC2_sf"/>
</dbReference>
<keyword evidence="13" id="KW-0967">Endosome</keyword>
<reference evidence="24" key="3">
    <citation type="submission" date="2025-08" db="UniProtKB">
        <authorList>
            <consortium name="Ensembl"/>
        </authorList>
    </citation>
    <scope>IDENTIFICATION</scope>
</reference>
<comment type="subunit">
    <text evidence="22">Interacts with TIMP1 and ITGB1 and recruits TIMP1 to ITGB1. Interacts with CD9. Identified in a complex with CD9 and ITGB3. Interacts with PMEL. Interacts with KDR/VEGFR2; identified in a complex with ITGB1 and KDR/VEGFR2 and is required to recruit KDR to ITGB1 complexes. Interacts with SYT7.</text>
</comment>
<dbReference type="GeneTree" id="ENSGT00940000157760"/>
<evidence type="ECO:0000256" key="23">
    <source>
        <dbReference type="RuleBase" id="RU361218"/>
    </source>
</evidence>
<reference evidence="24" key="4">
    <citation type="submission" date="2025-09" db="UniProtKB">
        <authorList>
            <consortium name="Ensembl"/>
        </authorList>
    </citation>
    <scope>IDENTIFICATION</scope>
</reference>
<keyword evidence="17" id="KW-0564">Palmitate</keyword>
<evidence type="ECO:0000256" key="21">
    <source>
        <dbReference type="ARBA" id="ARBA00043922"/>
    </source>
</evidence>
<evidence type="ECO:0000256" key="18">
    <source>
        <dbReference type="ARBA" id="ARBA00023180"/>
    </source>
</evidence>
<evidence type="ECO:0000256" key="14">
    <source>
        <dbReference type="ARBA" id="ARBA00022927"/>
    </source>
</evidence>
<dbReference type="InParanoid" id="H2XRG0"/>
<keyword evidence="14" id="KW-0653">Protein transport</keyword>
<evidence type="ECO:0000256" key="2">
    <source>
        <dbReference type="ARBA" id="ARBA00004155"/>
    </source>
</evidence>
<evidence type="ECO:0000256" key="4">
    <source>
        <dbReference type="ARBA" id="ARBA00004241"/>
    </source>
</evidence>
<evidence type="ECO:0000256" key="6">
    <source>
        <dbReference type="ARBA" id="ARBA00004613"/>
    </source>
</evidence>
<dbReference type="PANTHER" id="PTHR19282:SF544">
    <property type="entry name" value="TETRASPANIN"/>
    <property type="match status" value="1"/>
</dbReference>
<keyword evidence="15 23" id="KW-1133">Transmembrane helix</keyword>
<evidence type="ECO:0000256" key="8">
    <source>
        <dbReference type="ARBA" id="ARBA00006840"/>
    </source>
</evidence>
<keyword evidence="25" id="KW-1185">Reference proteome</keyword>
<dbReference type="GO" id="GO:0005771">
    <property type="term" value="C:multivesicular body"/>
    <property type="evidence" value="ECO:0007669"/>
    <property type="project" value="UniProtKB-SubCell"/>
</dbReference>
<dbReference type="PIRSF" id="PIRSF002419">
    <property type="entry name" value="Tetraspanin"/>
    <property type="match status" value="1"/>
</dbReference>
<keyword evidence="19" id="KW-0458">Lysosome</keyword>
<dbReference type="GO" id="GO:0015031">
    <property type="term" value="P:protein transport"/>
    <property type="evidence" value="ECO:0007669"/>
    <property type="project" value="UniProtKB-KW"/>
</dbReference>
<keyword evidence="9" id="KW-0813">Transport</keyword>
<dbReference type="GO" id="GO:0005576">
    <property type="term" value="C:extracellular region"/>
    <property type="evidence" value="ECO:0007669"/>
    <property type="project" value="UniProtKB-SubCell"/>
</dbReference>
<keyword evidence="11" id="KW-0964">Secreted</keyword>
<keyword evidence="20" id="KW-0449">Lipoprotein</keyword>
<dbReference type="InterPro" id="IPR018499">
    <property type="entry name" value="Tetraspanin/Peripherin"/>
</dbReference>
<dbReference type="Proteomes" id="UP000008144">
    <property type="component" value="Chromosome 11"/>
</dbReference>
<evidence type="ECO:0000256" key="20">
    <source>
        <dbReference type="ARBA" id="ARBA00023288"/>
    </source>
</evidence>
<evidence type="ECO:0000256" key="9">
    <source>
        <dbReference type="ARBA" id="ARBA00022448"/>
    </source>
</evidence>
<dbReference type="Pfam" id="PF00335">
    <property type="entry name" value="Tetraspanin"/>
    <property type="match status" value="1"/>
</dbReference>
<evidence type="ECO:0000256" key="11">
    <source>
        <dbReference type="ARBA" id="ARBA00022525"/>
    </source>
</evidence>
<keyword evidence="16 23" id="KW-0472">Membrane</keyword>
<evidence type="ECO:0000256" key="17">
    <source>
        <dbReference type="ARBA" id="ARBA00023139"/>
    </source>
</evidence>
<evidence type="ECO:0000256" key="5">
    <source>
        <dbReference type="ARBA" id="ARBA00004559"/>
    </source>
</evidence>
<feature type="transmembrane region" description="Helical" evidence="23">
    <location>
        <begin position="12"/>
        <end position="41"/>
    </location>
</feature>
<proteinExistence type="inferred from homology"/>
<dbReference type="GO" id="GO:0005765">
    <property type="term" value="C:lysosomal membrane"/>
    <property type="evidence" value="ECO:0007669"/>
    <property type="project" value="UniProtKB-SubCell"/>
</dbReference>
<evidence type="ECO:0000313" key="24">
    <source>
        <dbReference type="Ensembl" id="ENSCINP00000032244.1"/>
    </source>
</evidence>
<comment type="similarity">
    <text evidence="8 23">Belongs to the tetraspanin (TM4SF) family.</text>
</comment>
<evidence type="ECO:0000256" key="10">
    <source>
        <dbReference type="ARBA" id="ARBA00022475"/>
    </source>
</evidence>
<accession>H2XRG0</accession>
<feature type="transmembrane region" description="Helical" evidence="23">
    <location>
        <begin position="90"/>
        <end position="113"/>
    </location>
</feature>
<dbReference type="AlphaFoldDB" id="H2XRG0"/>